<evidence type="ECO:0000256" key="4">
    <source>
        <dbReference type="ARBA" id="ARBA00023242"/>
    </source>
</evidence>
<feature type="domain" description="BZIP" evidence="6">
    <location>
        <begin position="319"/>
        <end position="381"/>
    </location>
</feature>
<keyword evidence="8" id="KW-1185">Reference proteome</keyword>
<dbReference type="CDD" id="cd14687">
    <property type="entry name" value="bZIP_ATF2"/>
    <property type="match status" value="1"/>
</dbReference>
<evidence type="ECO:0000313" key="7">
    <source>
        <dbReference type="EMBL" id="KAJ4387482.1"/>
    </source>
</evidence>
<evidence type="ECO:0000256" key="1">
    <source>
        <dbReference type="ARBA" id="ARBA00004123"/>
    </source>
</evidence>
<dbReference type="AlphaFoldDB" id="A0A9W9CUE9"/>
<gene>
    <name evidence="7" type="ORF">N0V93_008074</name>
</gene>
<dbReference type="PANTHER" id="PTHR19304">
    <property type="entry name" value="CYCLIC-AMP RESPONSE ELEMENT BINDING PROTEIN"/>
    <property type="match status" value="1"/>
</dbReference>
<feature type="region of interest" description="Disordered" evidence="5">
    <location>
        <begin position="217"/>
        <end position="329"/>
    </location>
</feature>
<dbReference type="SUPFAM" id="SSF57959">
    <property type="entry name" value="Leucine zipper domain"/>
    <property type="match status" value="1"/>
</dbReference>
<comment type="caution">
    <text evidence="7">The sequence shown here is derived from an EMBL/GenBank/DDBJ whole genome shotgun (WGS) entry which is preliminary data.</text>
</comment>
<evidence type="ECO:0000256" key="3">
    <source>
        <dbReference type="ARBA" id="ARBA00023163"/>
    </source>
</evidence>
<dbReference type="GO" id="GO:0005634">
    <property type="term" value="C:nucleus"/>
    <property type="evidence" value="ECO:0007669"/>
    <property type="project" value="UniProtKB-SubCell"/>
</dbReference>
<comment type="subcellular location">
    <subcellularLocation>
        <location evidence="1">Nucleus</location>
    </subcellularLocation>
</comment>
<dbReference type="InterPro" id="IPR051027">
    <property type="entry name" value="bZIP_transcription_factors"/>
</dbReference>
<evidence type="ECO:0000256" key="5">
    <source>
        <dbReference type="SAM" id="MobiDB-lite"/>
    </source>
</evidence>
<sequence length="432" mass="46601">MTPQRSSSMRREPMSSLLPVDQDESSRAPFSGHEPWQQSAHHHDSTSAPFHFEHLNGNLLAPDGMDFSTFDGISSALPKIHTAHSFMPEEIDGLCLQDGLFDASLQYGLPKHSPSIHEEIILSGPWNHGMDTGAGRPATDLNSIAQYGTISLAPALDNFEVALTSFESCPMPQEQRVSTSPSQYSSVTGSLSIRAAMDLSRRSSIVYSSNSAVSNSIEQAQSDTHPTPLAATAAGTAAEFPSKEIEAITGMSSRQSVHATKDNNRKKKTGSAEAFHAPEYSAQSSKPTFRMASTANDEQSSLSPVPSHSKPNVPQAPTPITQGTQLQRNRRAAVKCREKTKAAMAQLEATERAVSLQHMELSKTVADLRGEVLALKNQLLLHGNCDCDAIQQYLRNAARSIGEGSSINYASSQSRVAAWTNPPGLGRHHSFS</sequence>
<proteinExistence type="predicted"/>
<dbReference type="OrthoDB" id="295274at2759"/>
<dbReference type="GO" id="GO:0003700">
    <property type="term" value="F:DNA-binding transcription factor activity"/>
    <property type="evidence" value="ECO:0007669"/>
    <property type="project" value="InterPro"/>
</dbReference>
<dbReference type="EMBL" id="JAPEVB010000005">
    <property type="protein sequence ID" value="KAJ4387482.1"/>
    <property type="molecule type" value="Genomic_DNA"/>
</dbReference>
<accession>A0A9W9CUE9</accession>
<reference evidence="7" key="1">
    <citation type="submission" date="2022-10" db="EMBL/GenBank/DDBJ databases">
        <title>Tapping the CABI collections for fungal endophytes: first genome assemblies for Collariella, Neodidymelliopsis, Ascochyta clinopodiicola, Didymella pomorum, Didymosphaeria variabile, Neocosmospora piperis and Neocucurbitaria cava.</title>
        <authorList>
            <person name="Hill R."/>
        </authorList>
    </citation>
    <scope>NUCLEOTIDE SEQUENCE</scope>
    <source>
        <strain evidence="7">IMI 355082</strain>
    </source>
</reference>
<dbReference type="InterPro" id="IPR004827">
    <property type="entry name" value="bZIP"/>
</dbReference>
<organism evidence="7 8">
    <name type="scientific">Gnomoniopsis smithogilvyi</name>
    <dbReference type="NCBI Taxonomy" id="1191159"/>
    <lineage>
        <taxon>Eukaryota</taxon>
        <taxon>Fungi</taxon>
        <taxon>Dikarya</taxon>
        <taxon>Ascomycota</taxon>
        <taxon>Pezizomycotina</taxon>
        <taxon>Sordariomycetes</taxon>
        <taxon>Sordariomycetidae</taxon>
        <taxon>Diaporthales</taxon>
        <taxon>Gnomoniaceae</taxon>
        <taxon>Gnomoniopsis</taxon>
    </lineage>
</organism>
<dbReference type="SMART" id="SM00338">
    <property type="entry name" value="BRLZ"/>
    <property type="match status" value="1"/>
</dbReference>
<evidence type="ECO:0000259" key="6">
    <source>
        <dbReference type="SMART" id="SM00338"/>
    </source>
</evidence>
<feature type="compositionally biased region" description="Polar residues" evidence="5">
    <location>
        <begin position="281"/>
        <end position="312"/>
    </location>
</feature>
<name>A0A9W9CUE9_9PEZI</name>
<dbReference type="Gene3D" id="1.20.5.170">
    <property type="match status" value="1"/>
</dbReference>
<keyword evidence="2" id="KW-0805">Transcription regulation</keyword>
<feature type="region of interest" description="Disordered" evidence="5">
    <location>
        <begin position="1"/>
        <end position="48"/>
    </location>
</feature>
<evidence type="ECO:0000256" key="2">
    <source>
        <dbReference type="ARBA" id="ARBA00023015"/>
    </source>
</evidence>
<protein>
    <recommendedName>
        <fullName evidence="6">BZIP domain-containing protein</fullName>
    </recommendedName>
</protein>
<keyword evidence="3" id="KW-0804">Transcription</keyword>
<feature type="compositionally biased region" description="Polar residues" evidence="5">
    <location>
        <begin position="318"/>
        <end position="327"/>
    </location>
</feature>
<evidence type="ECO:0000313" key="8">
    <source>
        <dbReference type="Proteomes" id="UP001140453"/>
    </source>
</evidence>
<dbReference type="Proteomes" id="UP001140453">
    <property type="component" value="Unassembled WGS sequence"/>
</dbReference>
<keyword evidence="4" id="KW-0539">Nucleus</keyword>
<dbReference type="InterPro" id="IPR046347">
    <property type="entry name" value="bZIP_sf"/>
</dbReference>